<reference evidence="1 2" key="1">
    <citation type="submission" date="2023-10" db="EMBL/GenBank/DDBJ databases">
        <title>Niallia locisalis sp.nov. isolated from a salt pond sample.</title>
        <authorList>
            <person name="Li X.-J."/>
            <person name="Dong L."/>
        </authorList>
    </citation>
    <scope>NUCLEOTIDE SEQUENCE [LARGE SCALE GENOMIC DNA]</scope>
    <source>
        <strain evidence="1 2">DSM 29761</strain>
    </source>
</reference>
<dbReference type="Proteomes" id="UP001357223">
    <property type="component" value="Chromosome"/>
</dbReference>
<name>A0ABZ2CK27_9BACI</name>
<dbReference type="Pfam" id="PF17334">
    <property type="entry name" value="CsgA"/>
    <property type="match status" value="1"/>
</dbReference>
<accession>A0ABZ2CK27</accession>
<sequence length="84" mass="9989">MDQSLEYLREILSGHTETDDVGKKLYQKVSTHNFSSDGKFVRVLTQEENQYLNQILMEAIDYSKQEKDYVRARHLNEVYELLFV</sequence>
<organism evidence="1 2">
    <name type="scientific">Niallia oryzisoli</name>
    <dbReference type="NCBI Taxonomy" id="1737571"/>
    <lineage>
        <taxon>Bacteria</taxon>
        <taxon>Bacillati</taxon>
        <taxon>Bacillota</taxon>
        <taxon>Bacilli</taxon>
        <taxon>Bacillales</taxon>
        <taxon>Bacillaceae</taxon>
        <taxon>Niallia</taxon>
    </lineage>
</organism>
<gene>
    <name evidence="1" type="ORF">R4Z09_10535</name>
</gene>
<dbReference type="InterPro" id="IPR020255">
    <property type="entry name" value="CsgA"/>
</dbReference>
<evidence type="ECO:0000313" key="2">
    <source>
        <dbReference type="Proteomes" id="UP001357223"/>
    </source>
</evidence>
<dbReference type="EMBL" id="CP137640">
    <property type="protein sequence ID" value="WVX83393.1"/>
    <property type="molecule type" value="Genomic_DNA"/>
</dbReference>
<protein>
    <submittedName>
        <fullName evidence="1">Sigma-G-dependent sporulation-specific acid-soluble spore protein CsgA</fullName>
    </submittedName>
</protein>
<evidence type="ECO:0000313" key="1">
    <source>
        <dbReference type="EMBL" id="WVX83393.1"/>
    </source>
</evidence>
<proteinExistence type="predicted"/>
<dbReference type="RefSeq" id="WP_338452277.1">
    <property type="nucleotide sequence ID" value="NZ_CP137640.1"/>
</dbReference>
<keyword evidence="2" id="KW-1185">Reference proteome</keyword>